<evidence type="ECO:0000256" key="1">
    <source>
        <dbReference type="ARBA" id="ARBA00004141"/>
    </source>
</evidence>
<dbReference type="InterPro" id="IPR028266">
    <property type="entry name" value="TP53I11"/>
</dbReference>
<evidence type="ECO:0000313" key="10">
    <source>
        <dbReference type="Proteomes" id="UP000593567"/>
    </source>
</evidence>
<dbReference type="PANTHER" id="PTHR31584:SF1">
    <property type="entry name" value="TUMOR PROTEIN P53-INDUCIBLE PROTEIN 11"/>
    <property type="match status" value="1"/>
</dbReference>
<proteinExistence type="predicted"/>
<dbReference type="PANTHER" id="PTHR31584">
    <property type="entry name" value="TUMOR PROTEIN P53-INDUCIBLE PROTEIN 11"/>
    <property type="match status" value="1"/>
</dbReference>
<evidence type="ECO:0000256" key="7">
    <source>
        <dbReference type="ARBA" id="ARBA00032100"/>
    </source>
</evidence>
<feature type="transmembrane region" description="Helical" evidence="8">
    <location>
        <begin position="109"/>
        <end position="129"/>
    </location>
</feature>
<dbReference type="Pfam" id="PF14936">
    <property type="entry name" value="p53-inducible11"/>
    <property type="match status" value="1"/>
</dbReference>
<evidence type="ECO:0000256" key="4">
    <source>
        <dbReference type="ARBA" id="ARBA00022692"/>
    </source>
</evidence>
<evidence type="ECO:0000256" key="8">
    <source>
        <dbReference type="SAM" id="Phobius"/>
    </source>
</evidence>
<evidence type="ECO:0000313" key="9">
    <source>
        <dbReference type="EMBL" id="KAF6020069.1"/>
    </source>
</evidence>
<gene>
    <name evidence="9" type="ORF">EB796_021616</name>
</gene>
<keyword evidence="10" id="KW-1185">Reference proteome</keyword>
<evidence type="ECO:0000256" key="3">
    <source>
        <dbReference type="ARBA" id="ARBA00022553"/>
    </source>
</evidence>
<evidence type="ECO:0000256" key="6">
    <source>
        <dbReference type="ARBA" id="ARBA00023136"/>
    </source>
</evidence>
<sequence length="213" mass="23942">MAEQGASVKLPTILDKRETLQKRQSNSNLQSRLKSRKILGVGVTGDGLDVHRSKVSQILGHNEKILSNFKPPFRGIQWWNFCLSMVVMFSALWSLFLPQMYSNLMFGDSLTISIMYSVCLFCVSLPLMASSHAVEDKYTQMYTTTTAEVLLISHLAASFYGGANQVTFFQLLLLLTNSWHLGKTFLSLTSINLMDTISYSQTNISSTLLPIRR</sequence>
<evidence type="ECO:0000256" key="5">
    <source>
        <dbReference type="ARBA" id="ARBA00022989"/>
    </source>
</evidence>
<evidence type="ECO:0000256" key="2">
    <source>
        <dbReference type="ARBA" id="ARBA00019449"/>
    </source>
</evidence>
<name>A0A7J7J1M6_BUGNE</name>
<dbReference type="GO" id="GO:0016020">
    <property type="term" value="C:membrane"/>
    <property type="evidence" value="ECO:0007669"/>
    <property type="project" value="UniProtKB-SubCell"/>
</dbReference>
<feature type="transmembrane region" description="Helical" evidence="8">
    <location>
        <begin position="76"/>
        <end position="97"/>
    </location>
</feature>
<comment type="caution">
    <text evidence="9">The sequence shown here is derived from an EMBL/GenBank/DDBJ whole genome shotgun (WGS) entry which is preliminary data.</text>
</comment>
<dbReference type="EMBL" id="VXIV02003194">
    <property type="protein sequence ID" value="KAF6020069.1"/>
    <property type="molecule type" value="Genomic_DNA"/>
</dbReference>
<comment type="subcellular location">
    <subcellularLocation>
        <location evidence="1">Membrane</location>
        <topology evidence="1">Multi-pass membrane protein</topology>
    </subcellularLocation>
</comment>
<organism evidence="9 10">
    <name type="scientific">Bugula neritina</name>
    <name type="common">Brown bryozoan</name>
    <name type="synonym">Sertularia neritina</name>
    <dbReference type="NCBI Taxonomy" id="10212"/>
    <lineage>
        <taxon>Eukaryota</taxon>
        <taxon>Metazoa</taxon>
        <taxon>Spiralia</taxon>
        <taxon>Lophotrochozoa</taxon>
        <taxon>Bryozoa</taxon>
        <taxon>Gymnolaemata</taxon>
        <taxon>Cheilostomatida</taxon>
        <taxon>Flustrina</taxon>
        <taxon>Buguloidea</taxon>
        <taxon>Bugulidae</taxon>
        <taxon>Bugula</taxon>
    </lineage>
</organism>
<dbReference type="AlphaFoldDB" id="A0A7J7J1M6"/>
<keyword evidence="4 8" id="KW-0812">Transmembrane</keyword>
<dbReference type="Proteomes" id="UP000593567">
    <property type="component" value="Unassembled WGS sequence"/>
</dbReference>
<dbReference type="OrthoDB" id="6243248at2759"/>
<keyword evidence="3" id="KW-0597">Phosphoprotein</keyword>
<protein>
    <recommendedName>
        <fullName evidence="2">Tumor protein p53-inducible protein 11</fullName>
    </recommendedName>
    <alternativeName>
        <fullName evidence="7">p53-induced gene 11 protein</fullName>
    </alternativeName>
</protein>
<keyword evidence="6 8" id="KW-0472">Membrane</keyword>
<keyword evidence="5 8" id="KW-1133">Transmembrane helix</keyword>
<reference evidence="9" key="1">
    <citation type="submission" date="2020-06" db="EMBL/GenBank/DDBJ databases">
        <title>Draft genome of Bugula neritina, a colonial animal packing powerful symbionts and potential medicines.</title>
        <authorList>
            <person name="Rayko M."/>
        </authorList>
    </citation>
    <scope>NUCLEOTIDE SEQUENCE [LARGE SCALE GENOMIC DNA]</scope>
    <source>
        <strain evidence="9">Kwan_BN1</strain>
    </source>
</reference>
<accession>A0A7J7J1M6</accession>